<evidence type="ECO:0000313" key="2">
    <source>
        <dbReference type="EMBL" id="GFT76973.1"/>
    </source>
</evidence>
<evidence type="ECO:0000313" key="3">
    <source>
        <dbReference type="Proteomes" id="UP000887013"/>
    </source>
</evidence>
<name>A0A8X6U349_NEPPI</name>
<dbReference type="EMBL" id="BMAW01071208">
    <property type="protein sequence ID" value="GFT76973.1"/>
    <property type="molecule type" value="Genomic_DNA"/>
</dbReference>
<accession>A0A8X6U349</accession>
<dbReference type="AlphaFoldDB" id="A0A8X6U349"/>
<evidence type="ECO:0000256" key="1">
    <source>
        <dbReference type="SAM" id="MobiDB-lite"/>
    </source>
</evidence>
<feature type="region of interest" description="Disordered" evidence="1">
    <location>
        <begin position="1"/>
        <end position="21"/>
    </location>
</feature>
<dbReference type="Proteomes" id="UP000887013">
    <property type="component" value="Unassembled WGS sequence"/>
</dbReference>
<comment type="caution">
    <text evidence="2">The sequence shown here is derived from an EMBL/GenBank/DDBJ whole genome shotgun (WGS) entry which is preliminary data.</text>
</comment>
<proteinExistence type="predicted"/>
<protein>
    <submittedName>
        <fullName evidence="2">Uncharacterized protein</fullName>
    </submittedName>
</protein>
<organism evidence="2 3">
    <name type="scientific">Nephila pilipes</name>
    <name type="common">Giant wood spider</name>
    <name type="synonym">Nephila maculata</name>
    <dbReference type="NCBI Taxonomy" id="299642"/>
    <lineage>
        <taxon>Eukaryota</taxon>
        <taxon>Metazoa</taxon>
        <taxon>Ecdysozoa</taxon>
        <taxon>Arthropoda</taxon>
        <taxon>Chelicerata</taxon>
        <taxon>Arachnida</taxon>
        <taxon>Araneae</taxon>
        <taxon>Araneomorphae</taxon>
        <taxon>Entelegynae</taxon>
        <taxon>Araneoidea</taxon>
        <taxon>Nephilidae</taxon>
        <taxon>Nephila</taxon>
    </lineage>
</organism>
<reference evidence="2" key="1">
    <citation type="submission" date="2020-08" db="EMBL/GenBank/DDBJ databases">
        <title>Multicomponent nature underlies the extraordinary mechanical properties of spider dragline silk.</title>
        <authorList>
            <person name="Kono N."/>
            <person name="Nakamura H."/>
            <person name="Mori M."/>
            <person name="Yoshida Y."/>
            <person name="Ohtoshi R."/>
            <person name="Malay A.D."/>
            <person name="Moran D.A.P."/>
            <person name="Tomita M."/>
            <person name="Numata K."/>
            <person name="Arakawa K."/>
        </authorList>
    </citation>
    <scope>NUCLEOTIDE SEQUENCE</scope>
</reference>
<sequence length="60" mass="6590">MNTYSPDIQFEDGGAKLPSGNLDVNKEKKILEAELLNVTPQVVKPPSGSHIRLQQKSSEL</sequence>
<feature type="non-terminal residue" evidence="2">
    <location>
        <position position="60"/>
    </location>
</feature>
<gene>
    <name evidence="2" type="ORF">NPIL_177531</name>
</gene>
<keyword evidence="3" id="KW-1185">Reference proteome</keyword>